<dbReference type="KEGG" id="bsc:COCSADRAFT_112453"/>
<dbReference type="EMBL" id="KB445640">
    <property type="protein sequence ID" value="EMD66239.1"/>
    <property type="molecule type" value="Genomic_DNA"/>
</dbReference>
<dbReference type="RefSeq" id="XP_007697778.1">
    <property type="nucleotide sequence ID" value="XM_007699588.1"/>
</dbReference>
<sequence length="321" mass="34479">MSTGGHEEDDDVNHVPQPPSSSEVSTNTQRVEGYPGQTHSQSDEQTAAELEARRLQEEGDIIDYSDGEDEESAAVEEVEEAPHTEPSPSPATVQGDETSNAERQSPAAGSPSIGKQSNGDEDQGSFDTTNDPNVNAEQDFDNDPNEYWEYDEALEALEEVDPDESQSDEVQNDTTNFEFDGDANQDYGDYEYQDLEQQAEVEFTNGEDVDGENTATDGDYSMSANDVLNVHNAQWTVAQGLAQDVVETTTGDEDDNVEAQDEEDGVAGQLGSATSSAADPTTASSTDAHDVSSQGHKRSIDEAGHGVDIASDSIDAKRARV</sequence>
<feature type="compositionally biased region" description="Acidic residues" evidence="1">
    <location>
        <begin position="250"/>
        <end position="265"/>
    </location>
</feature>
<dbReference type="AlphaFoldDB" id="M2RHM0"/>
<feature type="compositionally biased region" description="Acidic residues" evidence="1">
    <location>
        <begin position="138"/>
        <end position="171"/>
    </location>
</feature>
<dbReference type="eggNOG" id="ENOG502SG4F">
    <property type="taxonomic scope" value="Eukaryota"/>
</dbReference>
<name>M2RHM0_COCSN</name>
<dbReference type="GeneID" id="19130181"/>
<dbReference type="HOGENOM" id="CLU_866016_0_0_1"/>
<feature type="compositionally biased region" description="Low complexity" evidence="1">
    <location>
        <begin position="272"/>
        <end position="286"/>
    </location>
</feature>
<evidence type="ECO:0000256" key="1">
    <source>
        <dbReference type="SAM" id="MobiDB-lite"/>
    </source>
</evidence>
<feature type="compositionally biased region" description="Polar residues" evidence="1">
    <location>
        <begin position="125"/>
        <end position="136"/>
    </location>
</feature>
<feature type="compositionally biased region" description="Polar residues" evidence="1">
    <location>
        <begin position="20"/>
        <end position="30"/>
    </location>
</feature>
<feature type="region of interest" description="Disordered" evidence="1">
    <location>
        <begin position="244"/>
        <end position="321"/>
    </location>
</feature>
<reference evidence="3" key="2">
    <citation type="journal article" date="2013" name="PLoS Genet.">
        <title>Comparative genome structure, secondary metabolite, and effector coding capacity across Cochliobolus pathogens.</title>
        <authorList>
            <person name="Condon B.J."/>
            <person name="Leng Y."/>
            <person name="Wu D."/>
            <person name="Bushley K.E."/>
            <person name="Ohm R.A."/>
            <person name="Otillar R."/>
            <person name="Martin J."/>
            <person name="Schackwitz W."/>
            <person name="Grimwood J."/>
            <person name="MohdZainudin N."/>
            <person name="Xue C."/>
            <person name="Wang R."/>
            <person name="Manning V.A."/>
            <person name="Dhillon B."/>
            <person name="Tu Z.J."/>
            <person name="Steffenson B.J."/>
            <person name="Salamov A."/>
            <person name="Sun H."/>
            <person name="Lowry S."/>
            <person name="LaButti K."/>
            <person name="Han J."/>
            <person name="Copeland A."/>
            <person name="Lindquist E."/>
            <person name="Barry K."/>
            <person name="Schmutz J."/>
            <person name="Baker S.E."/>
            <person name="Ciuffetti L.M."/>
            <person name="Grigoriev I.V."/>
            <person name="Zhong S."/>
            <person name="Turgeon B.G."/>
        </authorList>
    </citation>
    <scope>NUCLEOTIDE SEQUENCE [LARGE SCALE GENOMIC DNA]</scope>
    <source>
        <strain evidence="3">ND90Pr / ATCC 201652</strain>
    </source>
</reference>
<feature type="compositionally biased region" description="Polar residues" evidence="1">
    <location>
        <begin position="90"/>
        <end position="103"/>
    </location>
</feature>
<feature type="compositionally biased region" description="Acidic residues" evidence="1">
    <location>
        <begin position="58"/>
        <end position="79"/>
    </location>
</feature>
<evidence type="ECO:0000313" key="3">
    <source>
        <dbReference type="Proteomes" id="UP000016934"/>
    </source>
</evidence>
<proteinExistence type="predicted"/>
<reference evidence="2 3" key="1">
    <citation type="journal article" date="2012" name="PLoS Pathog.">
        <title>Diverse lifestyles and strategies of plant pathogenesis encoded in the genomes of eighteen Dothideomycetes fungi.</title>
        <authorList>
            <person name="Ohm R.A."/>
            <person name="Feau N."/>
            <person name="Henrissat B."/>
            <person name="Schoch C.L."/>
            <person name="Horwitz B.A."/>
            <person name="Barry K.W."/>
            <person name="Condon B.J."/>
            <person name="Copeland A.C."/>
            <person name="Dhillon B."/>
            <person name="Glaser F."/>
            <person name="Hesse C.N."/>
            <person name="Kosti I."/>
            <person name="LaButti K."/>
            <person name="Lindquist E.A."/>
            <person name="Lucas S."/>
            <person name="Salamov A.A."/>
            <person name="Bradshaw R.E."/>
            <person name="Ciuffetti L."/>
            <person name="Hamelin R.C."/>
            <person name="Kema G.H.J."/>
            <person name="Lawrence C."/>
            <person name="Scott J.A."/>
            <person name="Spatafora J.W."/>
            <person name="Turgeon B.G."/>
            <person name="de Wit P.J.G.M."/>
            <person name="Zhong S."/>
            <person name="Goodwin S.B."/>
            <person name="Grigoriev I.V."/>
        </authorList>
    </citation>
    <scope>NUCLEOTIDE SEQUENCE [LARGE SCALE GENOMIC DNA]</scope>
    <source>
        <strain evidence="3">ND90Pr / ATCC 201652</strain>
    </source>
</reference>
<gene>
    <name evidence="2" type="ORF">COCSADRAFT_112453</name>
</gene>
<evidence type="ECO:0000313" key="2">
    <source>
        <dbReference type="EMBL" id="EMD66239.1"/>
    </source>
</evidence>
<dbReference type="Proteomes" id="UP000016934">
    <property type="component" value="Unassembled WGS sequence"/>
</dbReference>
<accession>M2RHM0</accession>
<keyword evidence="3" id="KW-1185">Reference proteome</keyword>
<protein>
    <submittedName>
        <fullName evidence="2">Uncharacterized protein</fullName>
    </submittedName>
</protein>
<feature type="region of interest" description="Disordered" evidence="1">
    <location>
        <begin position="1"/>
        <end position="187"/>
    </location>
</feature>
<dbReference type="STRING" id="665912.M2RHM0"/>
<organism evidence="2 3">
    <name type="scientific">Cochliobolus sativus (strain ND90Pr / ATCC 201652)</name>
    <name type="common">Common root rot and spot blotch fungus</name>
    <name type="synonym">Bipolaris sorokiniana</name>
    <dbReference type="NCBI Taxonomy" id="665912"/>
    <lineage>
        <taxon>Eukaryota</taxon>
        <taxon>Fungi</taxon>
        <taxon>Dikarya</taxon>
        <taxon>Ascomycota</taxon>
        <taxon>Pezizomycotina</taxon>
        <taxon>Dothideomycetes</taxon>
        <taxon>Pleosporomycetidae</taxon>
        <taxon>Pleosporales</taxon>
        <taxon>Pleosporineae</taxon>
        <taxon>Pleosporaceae</taxon>
        <taxon>Bipolaris</taxon>
    </lineage>
</organism>